<feature type="region of interest" description="Disordered" evidence="8">
    <location>
        <begin position="228"/>
        <end position="251"/>
    </location>
</feature>
<evidence type="ECO:0000256" key="6">
    <source>
        <dbReference type="PROSITE-ProRule" id="PRU00842"/>
    </source>
</evidence>
<dbReference type="EMBL" id="NIRI02000042">
    <property type="protein sequence ID" value="KAG5447465.1"/>
    <property type="molecule type" value="Genomic_DNA"/>
</dbReference>
<keyword evidence="5 7" id="KW-0067">ATP-binding</keyword>
<keyword evidence="4 7" id="KW-0418">Kinase</keyword>
<dbReference type="InterPro" id="IPR036802">
    <property type="entry name" value="ATP-guanido_PTrfase_N_sf"/>
</dbReference>
<dbReference type="PROSITE" id="PS51509">
    <property type="entry name" value="PHOSPHAGEN_KINASE_N"/>
    <property type="match status" value="1"/>
</dbReference>
<keyword evidence="3 7" id="KW-0547">Nucleotide-binding</keyword>
<feature type="compositionally biased region" description="Polar residues" evidence="8">
    <location>
        <begin position="717"/>
        <end position="728"/>
    </location>
</feature>
<dbReference type="GO" id="GO:0004111">
    <property type="term" value="F:creatine kinase activity"/>
    <property type="evidence" value="ECO:0007669"/>
    <property type="project" value="InterPro"/>
</dbReference>
<evidence type="ECO:0000256" key="5">
    <source>
        <dbReference type="ARBA" id="ARBA00022840"/>
    </source>
</evidence>
<dbReference type="Proteomes" id="UP000286415">
    <property type="component" value="Unassembled WGS sequence"/>
</dbReference>
<protein>
    <submittedName>
        <fullName evidence="9">Taurocyamine kinase</fullName>
    </submittedName>
</protein>
<feature type="binding site" evidence="7">
    <location>
        <position position="1221"/>
    </location>
    <ligand>
        <name>ATP</name>
        <dbReference type="ChEBI" id="CHEBI:30616"/>
    </ligand>
</feature>
<feature type="binding site" evidence="7">
    <location>
        <begin position="1107"/>
        <end position="1111"/>
    </location>
    <ligand>
        <name>ATP</name>
        <dbReference type="ChEBI" id="CHEBI:30616"/>
    </ligand>
</feature>
<comment type="caution">
    <text evidence="9">The sequence shown here is derived from an EMBL/GenBank/DDBJ whole genome shotgun (WGS) entry which is preliminary data.</text>
</comment>
<evidence type="ECO:0000256" key="7">
    <source>
        <dbReference type="PROSITE-ProRule" id="PRU00843"/>
    </source>
</evidence>
<dbReference type="Gene3D" id="1.10.135.10">
    <property type="entry name" value="ATP:guanido phosphotransferase, N-terminal domain"/>
    <property type="match status" value="1"/>
</dbReference>
<evidence type="ECO:0000256" key="4">
    <source>
        <dbReference type="ARBA" id="ARBA00022777"/>
    </source>
</evidence>
<evidence type="ECO:0000256" key="2">
    <source>
        <dbReference type="ARBA" id="ARBA00022679"/>
    </source>
</evidence>
<dbReference type="PANTHER" id="PTHR11547:SF38">
    <property type="entry name" value="ARGININE KINASE 1-RELATED"/>
    <property type="match status" value="1"/>
</dbReference>
<reference evidence="9 10" key="2">
    <citation type="journal article" date="2021" name="Genomics">
        <title>High-quality reference genome for Clonorchis sinensis.</title>
        <authorList>
            <person name="Young N.D."/>
            <person name="Stroehlein A.J."/>
            <person name="Kinkar L."/>
            <person name="Wang T."/>
            <person name="Sohn W.M."/>
            <person name="Chang B.C.H."/>
            <person name="Kaur P."/>
            <person name="Weisz D."/>
            <person name="Dudchenko O."/>
            <person name="Aiden E.L."/>
            <person name="Korhonen P.K."/>
            <person name="Gasser R.B."/>
        </authorList>
    </citation>
    <scope>NUCLEOTIDE SEQUENCE [LARGE SCALE GENOMIC DNA]</scope>
    <source>
        <strain evidence="9">Cs-k2</strain>
    </source>
</reference>
<evidence type="ECO:0000256" key="8">
    <source>
        <dbReference type="SAM" id="MobiDB-lite"/>
    </source>
</evidence>
<dbReference type="SUPFAM" id="SSF55931">
    <property type="entry name" value="Glutamine synthetase/guanido kinase"/>
    <property type="match status" value="1"/>
</dbReference>
<feature type="region of interest" description="Disordered" evidence="8">
    <location>
        <begin position="311"/>
        <end position="335"/>
    </location>
</feature>
<dbReference type="Pfam" id="PF02807">
    <property type="entry name" value="ATP-gua_PtransN"/>
    <property type="match status" value="1"/>
</dbReference>
<dbReference type="PROSITE" id="PS51510">
    <property type="entry name" value="PHOSPHAGEN_KINASE_C"/>
    <property type="match status" value="1"/>
</dbReference>
<dbReference type="GO" id="GO:0005524">
    <property type="term" value="F:ATP binding"/>
    <property type="evidence" value="ECO:0007669"/>
    <property type="project" value="UniProtKB-UniRule"/>
</dbReference>
<evidence type="ECO:0000313" key="9">
    <source>
        <dbReference type="EMBL" id="KAG5447465.1"/>
    </source>
</evidence>
<name>A0A419Q7J5_CLOSI</name>
<feature type="region of interest" description="Disordered" evidence="8">
    <location>
        <begin position="693"/>
        <end position="738"/>
    </location>
</feature>
<dbReference type="InterPro" id="IPR000749">
    <property type="entry name" value="ATP-guanido_PTrfase"/>
</dbReference>
<feature type="compositionally biased region" description="Polar residues" evidence="8">
    <location>
        <begin position="317"/>
        <end position="335"/>
    </location>
</feature>
<keyword evidence="2 7" id="KW-0808">Transferase</keyword>
<dbReference type="GO" id="GO:0046314">
    <property type="term" value="P:phosphocreatine biosynthetic process"/>
    <property type="evidence" value="ECO:0007669"/>
    <property type="project" value="InterPro"/>
</dbReference>
<evidence type="ECO:0000256" key="1">
    <source>
        <dbReference type="ARBA" id="ARBA00006798"/>
    </source>
</evidence>
<dbReference type="SUPFAM" id="SSF48034">
    <property type="entry name" value="Guanido kinase N-terminal domain"/>
    <property type="match status" value="1"/>
</dbReference>
<comment type="similarity">
    <text evidence="1 6">Belongs to the ATP:guanido phosphotransferase family.</text>
</comment>
<gene>
    <name evidence="9" type="ORF">CSKR_107512</name>
</gene>
<accession>A0A419Q7J5</accession>
<dbReference type="OrthoDB" id="430219at2759"/>
<feature type="compositionally biased region" description="Polar residues" evidence="8">
    <location>
        <begin position="552"/>
        <end position="561"/>
    </location>
</feature>
<keyword evidence="10" id="KW-1185">Reference proteome</keyword>
<dbReference type="InterPro" id="IPR022414">
    <property type="entry name" value="ATP-guanido_PTrfase_cat"/>
</dbReference>
<dbReference type="GO" id="GO:0005615">
    <property type="term" value="C:extracellular space"/>
    <property type="evidence" value="ECO:0007669"/>
    <property type="project" value="TreeGrafter"/>
</dbReference>
<feature type="region of interest" description="Disordered" evidence="8">
    <location>
        <begin position="547"/>
        <end position="575"/>
    </location>
</feature>
<dbReference type="Pfam" id="PF00217">
    <property type="entry name" value="ATP-gua_Ptrans"/>
    <property type="match status" value="1"/>
</dbReference>
<feature type="binding site" evidence="7">
    <location>
        <position position="1173"/>
    </location>
    <ligand>
        <name>ATP</name>
        <dbReference type="ChEBI" id="CHEBI:30616"/>
    </ligand>
</feature>
<dbReference type="InParanoid" id="A0A419Q7J5"/>
<feature type="binding site" evidence="7">
    <location>
        <begin position="1304"/>
        <end position="1309"/>
    </location>
    <ligand>
        <name>ATP</name>
        <dbReference type="ChEBI" id="CHEBI:30616"/>
    </ligand>
</feature>
<evidence type="ECO:0000256" key="3">
    <source>
        <dbReference type="ARBA" id="ARBA00022741"/>
    </source>
</evidence>
<proteinExistence type="inferred from homology"/>
<dbReference type="InterPro" id="IPR022413">
    <property type="entry name" value="ATP-guanido_PTrfase_N"/>
</dbReference>
<dbReference type="InterPro" id="IPR014746">
    <property type="entry name" value="Gln_synth/guanido_kin_cat_dom"/>
</dbReference>
<evidence type="ECO:0000313" key="10">
    <source>
        <dbReference type="Proteomes" id="UP000286415"/>
    </source>
</evidence>
<organism evidence="9 10">
    <name type="scientific">Clonorchis sinensis</name>
    <name type="common">Chinese liver fluke</name>
    <dbReference type="NCBI Taxonomy" id="79923"/>
    <lineage>
        <taxon>Eukaryota</taxon>
        <taxon>Metazoa</taxon>
        <taxon>Spiralia</taxon>
        <taxon>Lophotrochozoa</taxon>
        <taxon>Platyhelminthes</taxon>
        <taxon>Trematoda</taxon>
        <taxon>Digenea</taxon>
        <taxon>Opisthorchiida</taxon>
        <taxon>Opisthorchiata</taxon>
        <taxon>Opisthorchiidae</taxon>
        <taxon>Clonorchis</taxon>
    </lineage>
</organism>
<dbReference type="STRING" id="79923.A0A419Q7J5"/>
<reference evidence="9 10" key="1">
    <citation type="journal article" date="2018" name="Biotechnol. Adv.">
        <title>Improved genomic resources and new bioinformatic workflow for the carcinogenic parasite Clonorchis sinensis: Biotechnological implications.</title>
        <authorList>
            <person name="Wang D."/>
            <person name="Korhonen P.K."/>
            <person name="Gasser R.B."/>
            <person name="Young N.D."/>
        </authorList>
    </citation>
    <scope>NUCLEOTIDE SEQUENCE [LARGE SCALE GENOMIC DNA]</scope>
    <source>
        <strain evidence="9">Cs-k2</strain>
    </source>
</reference>
<sequence length="1354" mass="149975">MPHTYLSKVFGCGMCSAPNSISVVEPGSILCTSHIFSSPSPTESFGTILDESDSCLPGRPTRRVSSPYLGSERTKDLRLSTIVMFCPTEEELLNFVQCGDFGMTQTSPCRAKEVTETGDPTDKGFDSGGSTQTGMFVNRGHLLSFFDDPSHMIASLHQVGSFRNSSISGPRDLSVPRVTDSGKAAENRSTIPDVTSTYLFYGPQDQTVREVLHSTSGDRDMHRESFAHITRGTGPGPSDSMRPNAPVDFSRQIGSSASNLVDPSGSFLVDANPAYTSTTHEIRWTQFEQETMASDKNVASLLPMPIKTGLLERKSGDSSIPRTTPPANTEQLCPTITSRGQGEHTLSIKANKVKGESCSDGGSIPYDHSLPVQTIEGQTTNPSWNDLSLLMNPSDPITHYLTIPSPFSSTSTFECDREGHTSLLVQHSFTRHTSICPFTCTYPTGSNDAYPNKHFCSQCHALSSTQRLEKGKFTQAKVNHEQCGLEQSHLDQFDPLGNDRVFGPILNCIILVPPIGSYPPAVIVRLSPEHFHSNILKKTLVKLPVKRDEPHQSNPGIQPSGENVPIAPGERMPPKSLINLESTRKSQDDSLVCFSRVDKTGKKPKELYQVDLNSTQAIATHPHSSAELENNEDHLRSFRCIYVEVVMRRDLEGVAHPDYLAQTEARTVHMMLLRKLKNAVATHILDCMSKRTDSECTASESSDPPPGMSELGDRGSTESSGVTSQCCENNEFRKEPPESGITIWPNHFSAQKRTTGLKSFLVRVGKMYKYLPTPTVGRKYSGSGGVYVFTSGLQHTKLPKPWWDHVRSVEKPSDHRSAGAWKVHSLGLIVGGLVNYGHHLQILVSSNDGRLGVVFCHADALVTELIGKGTRYIVNRKPKAVEANPLGVSASGDSIRMFIKSPLLARLLASNGMDLALAIGLEDLGLGVSAIPKESLVTHASTWDTIVVYTKSASGVLDHGMTKLLTMGIQRLHAVGLDLAQSATKLRRQVMPVESMNYLYRKLHESGSRLLMGTGSFWRNLALHKELQSVSTMYHGTLGHCIRGNAYCPAEIHPRAPDPDAYEVFRTLFDPILSHFASVLNATCQPDSYYQLAKESNTKVNIPNVLRYRVRFVRNIAGFPFSPLMTVNEYETVERMCKEALLAWKEEGSGNWYRLQDIEGQNPKLYQHLQRRHLLMPNQTAIRKACGNYRFWPQGRSVYIAPSKHPDCDLVAQINHEDHLRVICVDWSGKHPYLAYSRATRLISWLDRRLNFSRSPKWGYLSPLVNNVGTGMCLSAWLKMPRLENNVALVERVCTRYRLRFGSTCPHGISSLYQIFDVAPISSLGRSESQIAIGFIQSLRRICKAYGTHSRECQ</sequence>
<dbReference type="Gene3D" id="3.30.590.10">
    <property type="entry name" value="Glutamine synthetase/guanido kinase, catalytic domain"/>
    <property type="match status" value="1"/>
</dbReference>
<feature type="binding site" evidence="7">
    <location>
        <begin position="1273"/>
        <end position="1277"/>
    </location>
    <ligand>
        <name>ATP</name>
        <dbReference type="ChEBI" id="CHEBI:30616"/>
    </ligand>
</feature>
<dbReference type="PANTHER" id="PTHR11547">
    <property type="entry name" value="ARGININE OR CREATINE KINASE"/>
    <property type="match status" value="1"/>
</dbReference>